<protein>
    <submittedName>
        <fullName evidence="3">Flagellar hook-length control protein FliK</fullName>
    </submittedName>
</protein>
<name>A0A2S6HAE9_9GAMM</name>
<keyword evidence="3" id="KW-0969">Cilium</keyword>
<evidence type="ECO:0000256" key="1">
    <source>
        <dbReference type="SAM" id="MobiDB-lite"/>
    </source>
</evidence>
<dbReference type="Proteomes" id="UP000240010">
    <property type="component" value="Unassembled WGS sequence"/>
</dbReference>
<evidence type="ECO:0000259" key="2">
    <source>
        <dbReference type="Pfam" id="PF02120"/>
    </source>
</evidence>
<dbReference type="CDD" id="cd17470">
    <property type="entry name" value="T3SS_Flik_C"/>
    <property type="match status" value="1"/>
</dbReference>
<feature type="region of interest" description="Disordered" evidence="1">
    <location>
        <begin position="1"/>
        <end position="26"/>
    </location>
</feature>
<dbReference type="InterPro" id="IPR038610">
    <property type="entry name" value="FliK-like_C_sf"/>
</dbReference>
<keyword evidence="3" id="KW-0282">Flagellum</keyword>
<evidence type="ECO:0000313" key="4">
    <source>
        <dbReference type="Proteomes" id="UP000240010"/>
    </source>
</evidence>
<dbReference type="Pfam" id="PF02120">
    <property type="entry name" value="Flg_hook"/>
    <property type="match status" value="1"/>
</dbReference>
<feature type="compositionally biased region" description="Low complexity" evidence="1">
    <location>
        <begin position="1"/>
        <end position="16"/>
    </location>
</feature>
<feature type="region of interest" description="Disordered" evidence="1">
    <location>
        <begin position="263"/>
        <end position="289"/>
    </location>
</feature>
<dbReference type="PANTHER" id="PTHR37533">
    <property type="entry name" value="FLAGELLAR HOOK-LENGTH CONTROL PROTEIN"/>
    <property type="match status" value="1"/>
</dbReference>
<dbReference type="EMBL" id="PTIZ01000009">
    <property type="protein sequence ID" value="PPK74445.1"/>
    <property type="molecule type" value="Genomic_DNA"/>
</dbReference>
<dbReference type="Gene3D" id="3.30.750.140">
    <property type="match status" value="1"/>
</dbReference>
<feature type="compositionally biased region" description="Polar residues" evidence="1">
    <location>
        <begin position="278"/>
        <end position="289"/>
    </location>
</feature>
<organism evidence="3 4">
    <name type="scientific">Methylobacter tundripaludum</name>
    <dbReference type="NCBI Taxonomy" id="173365"/>
    <lineage>
        <taxon>Bacteria</taxon>
        <taxon>Pseudomonadati</taxon>
        <taxon>Pseudomonadota</taxon>
        <taxon>Gammaproteobacteria</taxon>
        <taxon>Methylococcales</taxon>
        <taxon>Methylococcaceae</taxon>
        <taxon>Methylobacter</taxon>
    </lineage>
</organism>
<dbReference type="InterPro" id="IPR052563">
    <property type="entry name" value="FliK"/>
</dbReference>
<feature type="domain" description="Flagellar hook-length control protein-like C-terminal" evidence="2">
    <location>
        <begin position="375"/>
        <end position="457"/>
    </location>
</feature>
<keyword evidence="3" id="KW-0966">Cell projection</keyword>
<dbReference type="AlphaFoldDB" id="A0A2S6HAE9"/>
<dbReference type="PANTHER" id="PTHR37533:SF2">
    <property type="entry name" value="FLAGELLAR HOOK-LENGTH CONTROL PROTEIN"/>
    <property type="match status" value="1"/>
</dbReference>
<accession>A0A2S6HAE9</accession>
<evidence type="ECO:0000313" key="3">
    <source>
        <dbReference type="EMBL" id="PPK74445.1"/>
    </source>
</evidence>
<feature type="region of interest" description="Disordered" evidence="1">
    <location>
        <begin position="449"/>
        <end position="477"/>
    </location>
</feature>
<reference evidence="3 4" key="1">
    <citation type="submission" date="2018-02" db="EMBL/GenBank/DDBJ databases">
        <title>Subsurface microbial communities from deep shales in Ohio and West Virginia, USA.</title>
        <authorList>
            <person name="Wrighton K."/>
        </authorList>
    </citation>
    <scope>NUCLEOTIDE SEQUENCE [LARGE SCALE GENOMIC DNA]</scope>
    <source>
        <strain evidence="3 4">OWC-DMM</strain>
    </source>
</reference>
<proteinExistence type="predicted"/>
<feature type="compositionally biased region" description="Polar residues" evidence="1">
    <location>
        <begin position="449"/>
        <end position="467"/>
    </location>
</feature>
<dbReference type="InterPro" id="IPR021136">
    <property type="entry name" value="Flagellar_hook_control-like_C"/>
</dbReference>
<comment type="caution">
    <text evidence="3">The sequence shown here is derived from an EMBL/GenBank/DDBJ whole genome shotgun (WGS) entry which is preliminary data.</text>
</comment>
<gene>
    <name evidence="3" type="ORF">B0F87_10991</name>
</gene>
<dbReference type="RefSeq" id="WP_104429794.1">
    <property type="nucleotide sequence ID" value="NZ_PTIZ01000009.1"/>
</dbReference>
<sequence>MNIESANLSPLAPSSSGTVESVSPPSIDGGVISEGFSGALMAQVELLSNIKAGDSLPLQTPDVAGLQGVVVTGLPATATKVDAQDVAALLGNDLPPSYKTKDDGDHEAALAAVTDTLKYITMGTTAGEKAAAVEQNMKDVIAMAAPAEQGMGNVVASAVPAEQNMKNVVVAAVPVEQNATDVVAEPEQSVKDVAMGVPVQMVLEQRDDKSDKKQDEGGAQIAVVENNSEAEGVLAVAIILPPVMQAEQAKTANNLTPADAIKEGGLPSFTNPLAGDAKSNQSAKAPENALQSETVFRQLVQDKQGFNLNYVENSGQAEKTGRVDQQVLSVEGEKAVPRVGADITQLNRPVVDNKSDVPAMTKPLSHPEWNKDLGERIVWMNSRAIPSAEIRLNPPHLGPISVRVDVSDDQATVVFTAQHAAVRETLEASIPKLREMMSAQHLNLAEVNVSQGSASDQGRSQSQSFAQTAEGRGQGAPAVAVDELDDVEQEIANGQAVVSKGLLSIYA</sequence>